<dbReference type="EC" id="2.1.1.63" evidence="9"/>
<dbReference type="SUPFAM" id="SSF53155">
    <property type="entry name" value="Methylated DNA-protein cysteine methyltransferase domain"/>
    <property type="match status" value="1"/>
</dbReference>
<evidence type="ECO:0000259" key="11">
    <source>
        <dbReference type="Pfam" id="PF02870"/>
    </source>
</evidence>
<dbReference type="PROSITE" id="PS00374">
    <property type="entry name" value="MGMT"/>
    <property type="match status" value="1"/>
</dbReference>
<dbReference type="InterPro" id="IPR008332">
    <property type="entry name" value="MethylG_MeTrfase_N"/>
</dbReference>
<dbReference type="GO" id="GO:0032259">
    <property type="term" value="P:methylation"/>
    <property type="evidence" value="ECO:0007669"/>
    <property type="project" value="UniProtKB-KW"/>
</dbReference>
<dbReference type="RefSeq" id="WP_051614714.1">
    <property type="nucleotide sequence ID" value="NZ_CP088292.1"/>
</dbReference>
<dbReference type="GO" id="GO:0006307">
    <property type="term" value="P:DNA alkylation repair"/>
    <property type="evidence" value="ECO:0007669"/>
    <property type="project" value="UniProtKB-UniRule"/>
</dbReference>
<dbReference type="Pfam" id="PF01035">
    <property type="entry name" value="DNA_binding_1"/>
    <property type="match status" value="1"/>
</dbReference>
<keyword evidence="3 9" id="KW-0963">Cytoplasm</keyword>
<dbReference type="PANTHER" id="PTHR10815">
    <property type="entry name" value="METHYLATED-DNA--PROTEIN-CYSTEINE METHYLTRANSFERASE"/>
    <property type="match status" value="1"/>
</dbReference>
<dbReference type="EMBL" id="JABUMX010000003">
    <property type="protein sequence ID" value="NTS32593.1"/>
    <property type="molecule type" value="Genomic_DNA"/>
</dbReference>
<comment type="catalytic activity">
    <reaction evidence="1 9">
        <text>a 4-O-methyl-thymidine in DNA + L-cysteinyl-[protein] = a thymidine in DNA + S-methyl-L-cysteinyl-[protein]</text>
        <dbReference type="Rhea" id="RHEA:53428"/>
        <dbReference type="Rhea" id="RHEA-COMP:10131"/>
        <dbReference type="Rhea" id="RHEA-COMP:10132"/>
        <dbReference type="Rhea" id="RHEA-COMP:13555"/>
        <dbReference type="Rhea" id="RHEA-COMP:13556"/>
        <dbReference type="ChEBI" id="CHEBI:29950"/>
        <dbReference type="ChEBI" id="CHEBI:82612"/>
        <dbReference type="ChEBI" id="CHEBI:137386"/>
        <dbReference type="ChEBI" id="CHEBI:137387"/>
        <dbReference type="EC" id="2.1.1.63"/>
    </reaction>
</comment>
<organism evidence="12 13">
    <name type="scientific">Phyllobacterium pellucidum</name>
    <dbReference type="NCBI Taxonomy" id="2740464"/>
    <lineage>
        <taxon>Bacteria</taxon>
        <taxon>Pseudomonadati</taxon>
        <taxon>Pseudomonadota</taxon>
        <taxon>Alphaproteobacteria</taxon>
        <taxon>Hyphomicrobiales</taxon>
        <taxon>Phyllobacteriaceae</taxon>
        <taxon>Phyllobacterium</taxon>
    </lineage>
</organism>
<comment type="function">
    <text evidence="9">Involved in the cellular defense against the biological effects of O6-methylguanine (O6-MeG) and O4-methylthymine (O4-MeT) in DNA. Repairs the methylated nucleobase in DNA by stoichiometrically transferring the methyl group to a cysteine residue in the enzyme. This is a suicide reaction: the enzyme is irreversibly inactivated.</text>
</comment>
<dbReference type="GO" id="GO:0005737">
    <property type="term" value="C:cytoplasm"/>
    <property type="evidence" value="ECO:0007669"/>
    <property type="project" value="UniProtKB-SubCell"/>
</dbReference>
<keyword evidence="7 9" id="KW-0234">DNA repair</keyword>
<dbReference type="InterPro" id="IPR014048">
    <property type="entry name" value="MethylDNA_cys_MeTrfase_DNA-bd"/>
</dbReference>
<comment type="caution">
    <text evidence="12">The sequence shown here is derived from an EMBL/GenBank/DDBJ whole genome shotgun (WGS) entry which is preliminary data.</text>
</comment>
<comment type="catalytic activity">
    <reaction evidence="8 9">
        <text>a 6-O-methyl-2'-deoxyguanosine in DNA + L-cysteinyl-[protein] = S-methyl-L-cysteinyl-[protein] + a 2'-deoxyguanosine in DNA</text>
        <dbReference type="Rhea" id="RHEA:24000"/>
        <dbReference type="Rhea" id="RHEA-COMP:10131"/>
        <dbReference type="Rhea" id="RHEA-COMP:10132"/>
        <dbReference type="Rhea" id="RHEA-COMP:11367"/>
        <dbReference type="Rhea" id="RHEA-COMP:11368"/>
        <dbReference type="ChEBI" id="CHEBI:29950"/>
        <dbReference type="ChEBI" id="CHEBI:82612"/>
        <dbReference type="ChEBI" id="CHEBI:85445"/>
        <dbReference type="ChEBI" id="CHEBI:85448"/>
        <dbReference type="EC" id="2.1.1.63"/>
    </reaction>
</comment>
<dbReference type="AlphaFoldDB" id="A0A849VXQ4"/>
<evidence type="ECO:0000256" key="9">
    <source>
        <dbReference type="HAMAP-Rule" id="MF_00772"/>
    </source>
</evidence>
<evidence type="ECO:0000256" key="1">
    <source>
        <dbReference type="ARBA" id="ARBA00001286"/>
    </source>
</evidence>
<accession>A0A849VXQ4</accession>
<dbReference type="InterPro" id="IPR023546">
    <property type="entry name" value="MGMT"/>
</dbReference>
<dbReference type="InterPro" id="IPR036388">
    <property type="entry name" value="WH-like_DNA-bd_sf"/>
</dbReference>
<evidence type="ECO:0000256" key="8">
    <source>
        <dbReference type="ARBA" id="ARBA00049348"/>
    </source>
</evidence>
<dbReference type="InterPro" id="IPR036217">
    <property type="entry name" value="MethylDNA_cys_MeTrfase_DNAb"/>
</dbReference>
<dbReference type="InterPro" id="IPR036631">
    <property type="entry name" value="MGMT_N_sf"/>
</dbReference>
<evidence type="ECO:0000259" key="10">
    <source>
        <dbReference type="Pfam" id="PF01035"/>
    </source>
</evidence>
<evidence type="ECO:0000313" key="13">
    <source>
        <dbReference type="Proteomes" id="UP000550508"/>
    </source>
</evidence>
<evidence type="ECO:0000256" key="2">
    <source>
        <dbReference type="ARBA" id="ARBA00008711"/>
    </source>
</evidence>
<feature type="domain" description="Methylated-DNA-[protein]-cysteine S-methyltransferase DNA binding" evidence="10">
    <location>
        <begin position="88"/>
        <end position="167"/>
    </location>
</feature>
<keyword evidence="5 9" id="KW-0808">Transferase</keyword>
<keyword evidence="4 9" id="KW-0489">Methyltransferase</keyword>
<dbReference type="Gene3D" id="1.10.10.10">
    <property type="entry name" value="Winged helix-like DNA-binding domain superfamily/Winged helix DNA-binding domain"/>
    <property type="match status" value="1"/>
</dbReference>
<dbReference type="HAMAP" id="MF_00772">
    <property type="entry name" value="OGT"/>
    <property type="match status" value="1"/>
</dbReference>
<evidence type="ECO:0000256" key="6">
    <source>
        <dbReference type="ARBA" id="ARBA00022763"/>
    </source>
</evidence>
<dbReference type="GO" id="GO:0003908">
    <property type="term" value="F:methylated-DNA-[protein]-cysteine S-methyltransferase activity"/>
    <property type="evidence" value="ECO:0007669"/>
    <property type="project" value="UniProtKB-UniRule"/>
</dbReference>
<evidence type="ECO:0000256" key="7">
    <source>
        <dbReference type="ARBA" id="ARBA00023204"/>
    </source>
</evidence>
<dbReference type="NCBIfam" id="TIGR00589">
    <property type="entry name" value="ogt"/>
    <property type="match status" value="1"/>
</dbReference>
<dbReference type="SUPFAM" id="SSF46767">
    <property type="entry name" value="Methylated DNA-protein cysteine methyltransferase, C-terminal domain"/>
    <property type="match status" value="1"/>
</dbReference>
<comment type="subcellular location">
    <subcellularLocation>
        <location evidence="9">Cytoplasm</location>
    </subcellularLocation>
</comment>
<dbReference type="Gene3D" id="3.30.160.70">
    <property type="entry name" value="Methylated DNA-protein cysteine methyltransferase domain"/>
    <property type="match status" value="1"/>
</dbReference>
<feature type="active site" description="Nucleophile; methyl group acceptor" evidence="9">
    <location>
        <position position="139"/>
    </location>
</feature>
<name>A0A849VXQ4_9HYPH</name>
<gene>
    <name evidence="12" type="ORF">HQ945_15150</name>
</gene>
<reference evidence="12 13" key="1">
    <citation type="submission" date="2020-05" db="EMBL/GenBank/DDBJ databases">
        <authorList>
            <person name="Kim M.K."/>
        </authorList>
    </citation>
    <scope>NUCLEOTIDE SEQUENCE [LARGE SCALE GENOMIC DNA]</scope>
    <source>
        <strain evidence="12 13">BT25</strain>
    </source>
</reference>
<keyword evidence="6 9" id="KW-0227">DNA damage</keyword>
<protein>
    <recommendedName>
        <fullName evidence="9">Methylated-DNA--protein-cysteine methyltransferase</fullName>
        <ecNumber evidence="9">2.1.1.63</ecNumber>
    </recommendedName>
    <alternativeName>
        <fullName evidence="9">6-O-methylguanine-DNA methyltransferase</fullName>
        <shortName evidence="9">MGMT</shortName>
    </alternativeName>
    <alternativeName>
        <fullName evidence="9">O-6-methylguanine-DNA-alkyltransferase</fullName>
    </alternativeName>
</protein>
<comment type="similarity">
    <text evidence="2 9">Belongs to the MGMT family.</text>
</comment>
<dbReference type="Pfam" id="PF02870">
    <property type="entry name" value="Methyltransf_1N"/>
    <property type="match status" value="1"/>
</dbReference>
<evidence type="ECO:0000313" key="12">
    <source>
        <dbReference type="EMBL" id="NTS32593.1"/>
    </source>
</evidence>
<dbReference type="InterPro" id="IPR001497">
    <property type="entry name" value="MethylDNA_cys_MeTrfase_AS"/>
</dbReference>
<evidence type="ECO:0000256" key="4">
    <source>
        <dbReference type="ARBA" id="ARBA00022603"/>
    </source>
</evidence>
<dbReference type="CDD" id="cd06445">
    <property type="entry name" value="ATase"/>
    <property type="match status" value="1"/>
</dbReference>
<proteinExistence type="inferred from homology"/>
<sequence>MIRLLLRDTIETQLGPMIAMASGEGLSLLEFADRPALASEVDELQRRYGYMIEPGRNAVLDQIESELAAYFAGELTVFETPLVLPGNAFQNEVWERLREIPYGQTRSYGGMARAMGRPNASRAVGAANGQNRVAIVVPCHRVIGADGSLTGYGGGQRRKRFLIDLEHRTFAATATRPTFHPITAQGSLF</sequence>
<comment type="miscellaneous">
    <text evidence="9">This enzyme catalyzes only one turnover and therefore is not strictly catalytic. According to one definition, an enzyme is a biocatalyst that acts repeatedly and over many reaction cycles.</text>
</comment>
<dbReference type="PANTHER" id="PTHR10815:SF5">
    <property type="entry name" value="METHYLATED-DNA--PROTEIN-CYSTEINE METHYLTRANSFERASE"/>
    <property type="match status" value="1"/>
</dbReference>
<evidence type="ECO:0000256" key="3">
    <source>
        <dbReference type="ARBA" id="ARBA00022490"/>
    </source>
</evidence>
<evidence type="ECO:0000256" key="5">
    <source>
        <dbReference type="ARBA" id="ARBA00022679"/>
    </source>
</evidence>
<feature type="domain" description="Methylguanine DNA methyltransferase ribonuclease-like" evidence="11">
    <location>
        <begin position="7"/>
        <end position="82"/>
    </location>
</feature>
<dbReference type="FunFam" id="1.10.10.10:FF:000214">
    <property type="entry name" value="Methylated-DNA--protein-cysteine methyltransferase"/>
    <property type="match status" value="1"/>
</dbReference>
<dbReference type="Proteomes" id="UP000550508">
    <property type="component" value="Unassembled WGS sequence"/>
</dbReference>
<keyword evidence="13" id="KW-1185">Reference proteome</keyword>